<keyword evidence="3" id="KW-0324">Glycolysis</keyword>
<organism evidence="5">
    <name type="scientific">marine sediment metagenome</name>
    <dbReference type="NCBI Taxonomy" id="412755"/>
    <lineage>
        <taxon>unclassified sequences</taxon>
        <taxon>metagenomes</taxon>
        <taxon>ecological metagenomes</taxon>
    </lineage>
</organism>
<dbReference type="SMART" id="SM00855">
    <property type="entry name" value="PGAM"/>
    <property type="match status" value="1"/>
</dbReference>
<proteinExistence type="inferred from homology"/>
<comment type="caution">
    <text evidence="5">The sequence shown here is derived from an EMBL/GenBank/DDBJ whole genome shotgun (WGS) entry which is preliminary data.</text>
</comment>
<gene>
    <name evidence="5" type="ORF">S01H4_56437</name>
</gene>
<dbReference type="InterPro" id="IPR005952">
    <property type="entry name" value="Phosphogly_mut1"/>
</dbReference>
<sequence>KLHIYLFRHGETSFNRSKRFTGRVNSRLTPEGAKQVNLIAEKLREKMFQTAFRTSLSRSSNSLKIVLKYHPECKRVIVDDRMIERSYGNLERKYHTTVIKKYGKRQFDLWHRSYDAPPPGGESMKMVEKRVLSFVKDLLSLMKKEKVNVVISAHSNSMRSFRMYFENLTMKQMMALKNPYDKYFDYTVEC</sequence>
<dbReference type="InterPro" id="IPR029033">
    <property type="entry name" value="His_PPase_superfam"/>
</dbReference>
<keyword evidence="4" id="KW-0413">Isomerase</keyword>
<dbReference type="Pfam" id="PF00300">
    <property type="entry name" value="His_Phos_1"/>
    <property type="match status" value="1"/>
</dbReference>
<evidence type="ECO:0000256" key="2">
    <source>
        <dbReference type="ARBA" id="ARBA00012028"/>
    </source>
</evidence>
<accession>X1EYV3</accession>
<evidence type="ECO:0000256" key="4">
    <source>
        <dbReference type="ARBA" id="ARBA00023235"/>
    </source>
</evidence>
<dbReference type="PANTHER" id="PTHR11931">
    <property type="entry name" value="PHOSPHOGLYCERATE MUTASE"/>
    <property type="match status" value="1"/>
</dbReference>
<evidence type="ECO:0000256" key="1">
    <source>
        <dbReference type="ARBA" id="ARBA00006717"/>
    </source>
</evidence>
<evidence type="ECO:0000313" key="5">
    <source>
        <dbReference type="EMBL" id="GAH13788.1"/>
    </source>
</evidence>
<dbReference type="PROSITE" id="PS00175">
    <property type="entry name" value="PG_MUTASE"/>
    <property type="match status" value="1"/>
</dbReference>
<dbReference type="AlphaFoldDB" id="X1EYV3"/>
<dbReference type="GO" id="GO:0006096">
    <property type="term" value="P:glycolytic process"/>
    <property type="evidence" value="ECO:0007669"/>
    <property type="project" value="UniProtKB-KW"/>
</dbReference>
<evidence type="ECO:0000256" key="3">
    <source>
        <dbReference type="ARBA" id="ARBA00023152"/>
    </source>
</evidence>
<dbReference type="InterPro" id="IPR001345">
    <property type="entry name" value="PG/BPGM_mutase_AS"/>
</dbReference>
<dbReference type="GO" id="GO:0004619">
    <property type="term" value="F:phosphoglycerate mutase activity"/>
    <property type="evidence" value="ECO:0007669"/>
    <property type="project" value="UniProtKB-EC"/>
</dbReference>
<feature type="non-terminal residue" evidence="5">
    <location>
        <position position="1"/>
    </location>
</feature>
<dbReference type="CDD" id="cd07067">
    <property type="entry name" value="HP_PGM_like"/>
    <property type="match status" value="1"/>
</dbReference>
<protein>
    <recommendedName>
        <fullName evidence="2">phosphoglycerate mutase (2,3-diphosphoglycerate-dependent)</fullName>
        <ecNumber evidence="2">5.4.2.11</ecNumber>
    </recommendedName>
</protein>
<dbReference type="Gene3D" id="3.40.50.1240">
    <property type="entry name" value="Phosphoglycerate mutase-like"/>
    <property type="match status" value="1"/>
</dbReference>
<comment type="similarity">
    <text evidence="1">Belongs to the phosphoglycerate mutase family. BPG-dependent PGAM subfamily.</text>
</comment>
<name>X1EYV3_9ZZZZ</name>
<reference evidence="5" key="1">
    <citation type="journal article" date="2014" name="Front. Microbiol.">
        <title>High frequency of phylogenetically diverse reductive dehalogenase-homologous genes in deep subseafloor sedimentary metagenomes.</title>
        <authorList>
            <person name="Kawai M."/>
            <person name="Futagami T."/>
            <person name="Toyoda A."/>
            <person name="Takaki Y."/>
            <person name="Nishi S."/>
            <person name="Hori S."/>
            <person name="Arai W."/>
            <person name="Tsubouchi T."/>
            <person name="Morono Y."/>
            <person name="Uchiyama I."/>
            <person name="Ito T."/>
            <person name="Fujiyama A."/>
            <person name="Inagaki F."/>
            <person name="Takami H."/>
        </authorList>
    </citation>
    <scope>NUCLEOTIDE SEQUENCE</scope>
    <source>
        <strain evidence="5">Expedition CK06-06</strain>
    </source>
</reference>
<dbReference type="InterPro" id="IPR013078">
    <property type="entry name" value="His_Pase_superF_clade-1"/>
</dbReference>
<dbReference type="EC" id="5.4.2.11" evidence="2"/>
<dbReference type="EMBL" id="BART01032701">
    <property type="protein sequence ID" value="GAH13788.1"/>
    <property type="molecule type" value="Genomic_DNA"/>
</dbReference>
<dbReference type="SUPFAM" id="SSF53254">
    <property type="entry name" value="Phosphoglycerate mutase-like"/>
    <property type="match status" value="1"/>
</dbReference>
<dbReference type="PIRSF" id="PIRSF000709">
    <property type="entry name" value="6PFK_2-Ptase"/>
    <property type="match status" value="1"/>
</dbReference>